<evidence type="ECO:0000256" key="4">
    <source>
        <dbReference type="ARBA" id="ARBA00022989"/>
    </source>
</evidence>
<dbReference type="InterPro" id="IPR050930">
    <property type="entry name" value="MFS_Vesicular_Transporter"/>
</dbReference>
<keyword evidence="2" id="KW-0813">Transport</keyword>
<evidence type="ECO:0000256" key="5">
    <source>
        <dbReference type="ARBA" id="ARBA00023136"/>
    </source>
</evidence>
<proteinExistence type="predicted"/>
<dbReference type="InterPro" id="IPR011701">
    <property type="entry name" value="MFS"/>
</dbReference>
<dbReference type="InterPro" id="IPR036259">
    <property type="entry name" value="MFS_trans_sf"/>
</dbReference>
<feature type="transmembrane region" description="Helical" evidence="7">
    <location>
        <begin position="63"/>
        <end position="82"/>
    </location>
</feature>
<dbReference type="PANTHER" id="PTHR23506:SF26">
    <property type="entry name" value="MFS-TYPE TRANSPORTER SLC18B1"/>
    <property type="match status" value="1"/>
</dbReference>
<dbReference type="Gene3D" id="1.20.1250.20">
    <property type="entry name" value="MFS general substrate transporter like domains"/>
    <property type="match status" value="1"/>
</dbReference>
<sequence>MDAHAISPHTAENSFPTETTEPPTRITRMQTLTLISMASVNFSSMICYSILGPFFPYEAVKKGASQTVIGLIFGSYALCNLIGSMVMGKYIVQIGAKFMLIAGLFVSAVCTILFGNPSHGNHYRLKSKATGLSLSFSENVSTAIQESLSSLEAAERPGVGSCCFEAHGGPTS</sequence>
<evidence type="ECO:0000256" key="1">
    <source>
        <dbReference type="ARBA" id="ARBA00004141"/>
    </source>
</evidence>
<comment type="subcellular location">
    <subcellularLocation>
        <location evidence="1">Membrane</location>
        <topology evidence="1">Multi-pass membrane protein</topology>
    </subcellularLocation>
</comment>
<keyword evidence="5 7" id="KW-0472">Membrane</keyword>
<evidence type="ECO:0000256" key="3">
    <source>
        <dbReference type="ARBA" id="ARBA00022692"/>
    </source>
</evidence>
<dbReference type="Proteomes" id="UP001311232">
    <property type="component" value="Unassembled WGS sequence"/>
</dbReference>
<gene>
    <name evidence="8" type="ORF">CRENBAI_008296</name>
</gene>
<evidence type="ECO:0000313" key="9">
    <source>
        <dbReference type="Proteomes" id="UP001311232"/>
    </source>
</evidence>
<protein>
    <recommendedName>
        <fullName evidence="10">Major facilitator superfamily (MFS) profile domain-containing protein</fullName>
    </recommendedName>
</protein>
<dbReference type="Pfam" id="PF07690">
    <property type="entry name" value="MFS_1"/>
    <property type="match status" value="1"/>
</dbReference>
<dbReference type="GO" id="GO:0022857">
    <property type="term" value="F:transmembrane transporter activity"/>
    <property type="evidence" value="ECO:0007669"/>
    <property type="project" value="InterPro"/>
</dbReference>
<evidence type="ECO:0000256" key="6">
    <source>
        <dbReference type="SAM" id="MobiDB-lite"/>
    </source>
</evidence>
<feature type="transmembrane region" description="Helical" evidence="7">
    <location>
        <begin position="32"/>
        <end position="51"/>
    </location>
</feature>
<organism evidence="8 9">
    <name type="scientific">Crenichthys baileyi</name>
    <name type="common">White River springfish</name>
    <dbReference type="NCBI Taxonomy" id="28760"/>
    <lineage>
        <taxon>Eukaryota</taxon>
        <taxon>Metazoa</taxon>
        <taxon>Chordata</taxon>
        <taxon>Craniata</taxon>
        <taxon>Vertebrata</taxon>
        <taxon>Euteleostomi</taxon>
        <taxon>Actinopterygii</taxon>
        <taxon>Neopterygii</taxon>
        <taxon>Teleostei</taxon>
        <taxon>Neoteleostei</taxon>
        <taxon>Acanthomorphata</taxon>
        <taxon>Ovalentaria</taxon>
        <taxon>Atherinomorphae</taxon>
        <taxon>Cyprinodontiformes</taxon>
        <taxon>Goodeidae</taxon>
        <taxon>Crenichthys</taxon>
    </lineage>
</organism>
<dbReference type="EMBL" id="JAHHUM010000018">
    <property type="protein sequence ID" value="KAK5623690.1"/>
    <property type="molecule type" value="Genomic_DNA"/>
</dbReference>
<reference evidence="8 9" key="1">
    <citation type="submission" date="2021-06" db="EMBL/GenBank/DDBJ databases">
        <authorList>
            <person name="Palmer J.M."/>
        </authorList>
    </citation>
    <scope>NUCLEOTIDE SEQUENCE [LARGE SCALE GENOMIC DNA]</scope>
    <source>
        <strain evidence="8 9">MEX-2019</strain>
        <tissue evidence="8">Muscle</tissue>
    </source>
</reference>
<feature type="transmembrane region" description="Helical" evidence="7">
    <location>
        <begin position="94"/>
        <end position="115"/>
    </location>
</feature>
<dbReference type="AlphaFoldDB" id="A0AAV9SQT7"/>
<feature type="region of interest" description="Disordered" evidence="6">
    <location>
        <begin position="1"/>
        <end position="22"/>
    </location>
</feature>
<comment type="caution">
    <text evidence="8">The sequence shown here is derived from an EMBL/GenBank/DDBJ whole genome shotgun (WGS) entry which is preliminary data.</text>
</comment>
<evidence type="ECO:0000313" key="8">
    <source>
        <dbReference type="EMBL" id="KAK5623690.1"/>
    </source>
</evidence>
<dbReference type="PANTHER" id="PTHR23506">
    <property type="entry name" value="GH10249P"/>
    <property type="match status" value="1"/>
</dbReference>
<keyword evidence="9" id="KW-1185">Reference proteome</keyword>
<accession>A0AAV9SQT7</accession>
<evidence type="ECO:0000256" key="2">
    <source>
        <dbReference type="ARBA" id="ARBA00022448"/>
    </source>
</evidence>
<evidence type="ECO:0000256" key="7">
    <source>
        <dbReference type="SAM" id="Phobius"/>
    </source>
</evidence>
<keyword evidence="3 7" id="KW-0812">Transmembrane</keyword>
<dbReference type="GO" id="GO:0016020">
    <property type="term" value="C:membrane"/>
    <property type="evidence" value="ECO:0007669"/>
    <property type="project" value="UniProtKB-SubCell"/>
</dbReference>
<dbReference type="SUPFAM" id="SSF103473">
    <property type="entry name" value="MFS general substrate transporter"/>
    <property type="match status" value="1"/>
</dbReference>
<keyword evidence="4 7" id="KW-1133">Transmembrane helix</keyword>
<evidence type="ECO:0008006" key="10">
    <source>
        <dbReference type="Google" id="ProtNLM"/>
    </source>
</evidence>
<name>A0AAV9SQT7_9TELE</name>